<dbReference type="STRING" id="37658.SAMN05661086_03521"/>
<evidence type="ECO:0000313" key="1">
    <source>
        <dbReference type="EMBL" id="SFS06216.1"/>
    </source>
</evidence>
<accession>A0A1I6LS02</accession>
<proteinExistence type="predicted"/>
<name>A0A1I6LS02_9FIRM</name>
<sequence length="108" mass="12132">MNSPADMLNRLETLVLMGMDIPLMAVRRQIASAIDIIVHLGRLRDKTRKVLEIVEVLNCINGEIVVNPLYLFQEKECQQDGKVSGVLEKTENSLVNTQKLIKMGVKLS</sequence>
<reference evidence="1 2" key="1">
    <citation type="submission" date="2016-10" db="EMBL/GenBank/DDBJ databases">
        <authorList>
            <person name="de Groot N.N."/>
        </authorList>
    </citation>
    <scope>NUCLEOTIDE SEQUENCE [LARGE SCALE GENOMIC DNA]</scope>
    <source>
        <strain evidence="1 2">743A</strain>
    </source>
</reference>
<dbReference type="AlphaFoldDB" id="A0A1I6LS02"/>
<keyword evidence="2" id="KW-1185">Reference proteome</keyword>
<dbReference type="Proteomes" id="UP000199659">
    <property type="component" value="Unassembled WGS sequence"/>
</dbReference>
<organism evidence="1 2">
    <name type="scientific">Anaeromicropila populeti</name>
    <dbReference type="NCBI Taxonomy" id="37658"/>
    <lineage>
        <taxon>Bacteria</taxon>
        <taxon>Bacillati</taxon>
        <taxon>Bacillota</taxon>
        <taxon>Clostridia</taxon>
        <taxon>Lachnospirales</taxon>
        <taxon>Lachnospiraceae</taxon>
        <taxon>Anaeromicropila</taxon>
    </lineage>
</organism>
<gene>
    <name evidence="1" type="ORF">SAMN05661086_03521</name>
</gene>
<protein>
    <submittedName>
        <fullName evidence="1">Pilus assembly protein CpaF</fullName>
    </submittedName>
</protein>
<dbReference type="Gene3D" id="3.40.50.300">
    <property type="entry name" value="P-loop containing nucleotide triphosphate hydrolases"/>
    <property type="match status" value="1"/>
</dbReference>
<dbReference type="InterPro" id="IPR027417">
    <property type="entry name" value="P-loop_NTPase"/>
</dbReference>
<evidence type="ECO:0000313" key="2">
    <source>
        <dbReference type="Proteomes" id="UP000199659"/>
    </source>
</evidence>
<dbReference type="EMBL" id="FOYZ01000020">
    <property type="protein sequence ID" value="SFS06216.1"/>
    <property type="molecule type" value="Genomic_DNA"/>
</dbReference>